<keyword evidence="1" id="KW-0472">Membrane</keyword>
<organism evidence="2 3">
    <name type="scientific">Salvia divinorum</name>
    <name type="common">Maria pastora</name>
    <name type="synonym">Diviner's sage</name>
    <dbReference type="NCBI Taxonomy" id="28513"/>
    <lineage>
        <taxon>Eukaryota</taxon>
        <taxon>Viridiplantae</taxon>
        <taxon>Streptophyta</taxon>
        <taxon>Embryophyta</taxon>
        <taxon>Tracheophyta</taxon>
        <taxon>Spermatophyta</taxon>
        <taxon>Magnoliopsida</taxon>
        <taxon>eudicotyledons</taxon>
        <taxon>Gunneridae</taxon>
        <taxon>Pentapetalae</taxon>
        <taxon>asterids</taxon>
        <taxon>lamiids</taxon>
        <taxon>Lamiales</taxon>
        <taxon>Lamiaceae</taxon>
        <taxon>Nepetoideae</taxon>
        <taxon>Mentheae</taxon>
        <taxon>Salviinae</taxon>
        <taxon>Salvia</taxon>
        <taxon>Salvia subgen. Calosphace</taxon>
    </lineage>
</organism>
<dbReference type="AlphaFoldDB" id="A0ABD1HY16"/>
<keyword evidence="3" id="KW-1185">Reference proteome</keyword>
<gene>
    <name evidence="2" type="ORF">AAHA92_04077</name>
</gene>
<name>A0ABD1HY16_SALDI</name>
<protein>
    <recommendedName>
        <fullName evidence="4">Late embryogenesis abundant protein LEA-2 subgroup domain-containing protein</fullName>
    </recommendedName>
</protein>
<proteinExistence type="predicted"/>
<evidence type="ECO:0000313" key="2">
    <source>
        <dbReference type="EMBL" id="KAL1561364.1"/>
    </source>
</evidence>
<evidence type="ECO:0008006" key="4">
    <source>
        <dbReference type="Google" id="ProtNLM"/>
    </source>
</evidence>
<evidence type="ECO:0000256" key="1">
    <source>
        <dbReference type="SAM" id="Phobius"/>
    </source>
</evidence>
<dbReference type="EMBL" id="JBEAFC010000003">
    <property type="protein sequence ID" value="KAL1561364.1"/>
    <property type="molecule type" value="Genomic_DNA"/>
</dbReference>
<keyword evidence="1" id="KW-1133">Transmembrane helix</keyword>
<keyword evidence="1" id="KW-0812">Transmembrane</keyword>
<dbReference type="Proteomes" id="UP001567538">
    <property type="component" value="Unassembled WGS sequence"/>
</dbReference>
<feature type="transmembrane region" description="Helical" evidence="1">
    <location>
        <begin position="39"/>
        <end position="65"/>
    </location>
</feature>
<accession>A0ABD1HY16</accession>
<reference evidence="2 3" key="1">
    <citation type="submission" date="2024-06" db="EMBL/GenBank/DDBJ databases">
        <title>A chromosome level genome sequence of Diviner's sage (Salvia divinorum).</title>
        <authorList>
            <person name="Ford S.A."/>
            <person name="Ro D.-K."/>
            <person name="Ness R.W."/>
            <person name="Phillips M.A."/>
        </authorList>
    </citation>
    <scope>NUCLEOTIDE SEQUENCE [LARGE SCALE GENOMIC DNA]</scope>
    <source>
        <strain evidence="2">SAF-2024a</strain>
        <tissue evidence="2">Leaf</tissue>
    </source>
</reference>
<sequence length="207" mass="24102">MTDENCYDKPMTGEDCRDKPIFHEYPRGKSRTDEDRKRIINNIVFAFAVIGGLYMEYVLLFKIMWPHLYIQQLHVLEDFNNSSNPNTSFVIDIEFKNPQVSDDLNITLYCASSYQSFSPIGHRVVPGFSEGIRTAHREEVVVPSGPSWDDARRKLAQGSTVELRVEMTTNYVYKKNAVVVAALRREKSAIALIVRSRRRRRWCRIFF</sequence>
<evidence type="ECO:0000313" key="3">
    <source>
        <dbReference type="Proteomes" id="UP001567538"/>
    </source>
</evidence>
<comment type="caution">
    <text evidence="2">The sequence shown here is derived from an EMBL/GenBank/DDBJ whole genome shotgun (WGS) entry which is preliminary data.</text>
</comment>